<dbReference type="InterPro" id="IPR051259">
    <property type="entry name" value="rRNA_Methyltransferase"/>
</dbReference>
<dbReference type="InterPro" id="IPR029064">
    <property type="entry name" value="Ribosomal_eL30-like_sf"/>
</dbReference>
<dbReference type="GO" id="GO:0032259">
    <property type="term" value="P:methylation"/>
    <property type="evidence" value="ECO:0007669"/>
    <property type="project" value="UniProtKB-KW"/>
</dbReference>
<dbReference type="RefSeq" id="WP_271341017.1">
    <property type="nucleotide sequence ID" value="NZ_JAQKAB010000007.1"/>
</dbReference>
<dbReference type="Gene3D" id="3.30.1330.30">
    <property type="match status" value="1"/>
</dbReference>
<comment type="similarity">
    <text evidence="1">Belongs to the class IV-like SAM-binding methyltransferase superfamily. RNA methyltransferase TrmH family.</text>
</comment>
<evidence type="ECO:0000313" key="5">
    <source>
        <dbReference type="EMBL" id="MDA7027161.1"/>
    </source>
</evidence>
<evidence type="ECO:0000259" key="4">
    <source>
        <dbReference type="SMART" id="SM00967"/>
    </source>
</evidence>
<dbReference type="InterPro" id="IPR029028">
    <property type="entry name" value="Alpha/beta_knot_MTases"/>
</dbReference>
<reference evidence="5 6" key="1">
    <citation type="submission" date="2023-01" db="EMBL/GenBank/DDBJ databases">
        <title>Bacillus changyiensis sp. nov., isolated from a coastal deposit.</title>
        <authorList>
            <person name="Xiao G."/>
            <person name="Lai Q."/>
            <person name="Hu Z."/>
            <person name="Shao Z."/>
        </authorList>
    </citation>
    <scope>NUCLEOTIDE SEQUENCE [LARGE SCALE GENOMIC DNA]</scope>
    <source>
        <strain evidence="5 6">CLL-7-23</strain>
    </source>
</reference>
<dbReference type="PANTHER" id="PTHR43191:SF2">
    <property type="entry name" value="RRNA METHYLTRANSFERASE 3, MITOCHONDRIAL"/>
    <property type="match status" value="1"/>
</dbReference>
<keyword evidence="3" id="KW-0808">Transferase</keyword>
<dbReference type="InterPro" id="IPR029026">
    <property type="entry name" value="tRNA_m1G_MTases_N"/>
</dbReference>
<evidence type="ECO:0000256" key="3">
    <source>
        <dbReference type="ARBA" id="ARBA00022679"/>
    </source>
</evidence>
<protein>
    <submittedName>
        <fullName evidence="5">RNA methyltransferase</fullName>
    </submittedName>
</protein>
<evidence type="ECO:0000313" key="6">
    <source>
        <dbReference type="Proteomes" id="UP001211894"/>
    </source>
</evidence>
<dbReference type="SUPFAM" id="SSF75217">
    <property type="entry name" value="alpha/beta knot"/>
    <property type="match status" value="1"/>
</dbReference>
<dbReference type="EMBL" id="JAQKAB010000007">
    <property type="protein sequence ID" value="MDA7027161.1"/>
    <property type="molecule type" value="Genomic_DNA"/>
</dbReference>
<comment type="caution">
    <text evidence="5">The sequence shown here is derived from an EMBL/GenBank/DDBJ whole genome shotgun (WGS) entry which is preliminary data.</text>
</comment>
<evidence type="ECO:0000256" key="2">
    <source>
        <dbReference type="ARBA" id="ARBA00022603"/>
    </source>
</evidence>
<keyword evidence="2 5" id="KW-0489">Methyltransferase</keyword>
<organism evidence="5 6">
    <name type="scientific">Bacillus changyiensis</name>
    <dbReference type="NCBI Taxonomy" id="3004103"/>
    <lineage>
        <taxon>Bacteria</taxon>
        <taxon>Bacillati</taxon>
        <taxon>Bacillota</taxon>
        <taxon>Bacilli</taxon>
        <taxon>Bacillales</taxon>
        <taxon>Bacillaceae</taxon>
        <taxon>Bacillus</taxon>
    </lineage>
</organism>
<dbReference type="SUPFAM" id="SSF55315">
    <property type="entry name" value="L30e-like"/>
    <property type="match status" value="1"/>
</dbReference>
<evidence type="ECO:0000256" key="1">
    <source>
        <dbReference type="ARBA" id="ARBA00007228"/>
    </source>
</evidence>
<dbReference type="Pfam" id="PF22435">
    <property type="entry name" value="MRM3-like_sub_bind"/>
    <property type="match status" value="1"/>
</dbReference>
<dbReference type="Gene3D" id="3.40.1280.10">
    <property type="match status" value="1"/>
</dbReference>
<dbReference type="CDD" id="cd18095">
    <property type="entry name" value="SpoU-like_rRNA-MTase"/>
    <property type="match status" value="1"/>
</dbReference>
<dbReference type="SMART" id="SM00967">
    <property type="entry name" value="SpoU_sub_bind"/>
    <property type="match status" value="1"/>
</dbReference>
<dbReference type="InterPro" id="IPR001537">
    <property type="entry name" value="SpoU_MeTrfase"/>
</dbReference>
<dbReference type="InterPro" id="IPR013123">
    <property type="entry name" value="SpoU_subst-bd"/>
</dbReference>
<feature type="domain" description="RNA 2-O ribose methyltransferase substrate binding" evidence="4">
    <location>
        <begin position="31"/>
        <end position="99"/>
    </location>
</feature>
<gene>
    <name evidence="5" type="ORF">PJ311_11130</name>
</gene>
<name>A0ABT4X4E3_9BACI</name>
<sequence length="250" mass="27672">MKRIESAKNQKVKDWKKLHSKKERTKTNTYIIEGEHLVEEALKTSGIVLEVMVTEEANFPDGLDLSVSCYILSEDAFTEITETETPQTVAAVCRMSETENNPFQYEKLLLADRVQDPGNLGTIIRTADAAGIDAIVLSPGTVDPYNGKTLRSAQGSHFHLPIIKFELSELMEQLKQKNIPIYGTALQNAIPYQEVKPSQSFALLIGNEGSGVDSEMLTQTDRNLYVPIYGKAESLNVAAATAILLYHLRG</sequence>
<dbReference type="GO" id="GO:0008168">
    <property type="term" value="F:methyltransferase activity"/>
    <property type="evidence" value="ECO:0007669"/>
    <property type="project" value="UniProtKB-KW"/>
</dbReference>
<dbReference type="Pfam" id="PF00588">
    <property type="entry name" value="SpoU_methylase"/>
    <property type="match status" value="1"/>
</dbReference>
<dbReference type="PANTHER" id="PTHR43191">
    <property type="entry name" value="RRNA METHYLTRANSFERASE 3"/>
    <property type="match status" value="1"/>
</dbReference>
<keyword evidence="6" id="KW-1185">Reference proteome</keyword>
<proteinExistence type="inferred from homology"/>
<dbReference type="Proteomes" id="UP001211894">
    <property type="component" value="Unassembled WGS sequence"/>
</dbReference>
<accession>A0ABT4X4E3</accession>
<dbReference type="InterPro" id="IPR053888">
    <property type="entry name" value="MRM3-like_sub_bind"/>
</dbReference>